<dbReference type="Pfam" id="PF16263">
    <property type="entry name" value="DUF4917"/>
    <property type="match status" value="1"/>
</dbReference>
<feature type="region of interest" description="Disordered" evidence="1">
    <location>
        <begin position="380"/>
        <end position="402"/>
    </location>
</feature>
<proteinExistence type="predicted"/>
<dbReference type="KEGG" id="naf:GQ61_08940"/>
<dbReference type="EMBL" id="CP008743">
    <property type="protein sequence ID" value="ARN85392.1"/>
    <property type="molecule type" value="Genomic_DNA"/>
</dbReference>
<feature type="compositionally biased region" description="Polar residues" evidence="1">
    <location>
        <begin position="382"/>
        <end position="391"/>
    </location>
</feature>
<dbReference type="RefSeq" id="WP_085784955.1">
    <property type="nucleotide sequence ID" value="NZ_CP008743.1"/>
</dbReference>
<dbReference type="AlphaFoldDB" id="A0A1W6N6J1"/>
<reference evidence="2 3" key="1">
    <citation type="submission" date="2014-06" db="EMBL/GenBank/DDBJ databases">
        <title>The genome of the endonuclear symbiont Nucleicultrix amoebiphila.</title>
        <authorList>
            <person name="Schulz F."/>
            <person name="Horn M."/>
        </authorList>
    </citation>
    <scope>NUCLEOTIDE SEQUENCE [LARGE SCALE GENOMIC DNA]</scope>
    <source>
        <strain evidence="2 3">FS5</strain>
    </source>
</reference>
<evidence type="ECO:0000313" key="2">
    <source>
        <dbReference type="EMBL" id="ARN85392.1"/>
    </source>
</evidence>
<accession>A0A1W6N6J1</accession>
<dbReference type="InterPro" id="IPR032581">
    <property type="entry name" value="DUF4917"/>
</dbReference>
<keyword evidence="3" id="KW-1185">Reference proteome</keyword>
<evidence type="ECO:0008006" key="4">
    <source>
        <dbReference type="Google" id="ProtNLM"/>
    </source>
</evidence>
<evidence type="ECO:0000313" key="3">
    <source>
        <dbReference type="Proteomes" id="UP000237351"/>
    </source>
</evidence>
<evidence type="ECO:0000256" key="1">
    <source>
        <dbReference type="SAM" id="MobiDB-lite"/>
    </source>
</evidence>
<name>A0A1W6N6J1_9PROT</name>
<gene>
    <name evidence="2" type="ORF">GQ61_08940</name>
</gene>
<dbReference type="Proteomes" id="UP000237351">
    <property type="component" value="Chromosome"/>
</dbReference>
<protein>
    <recommendedName>
        <fullName evidence="4">SIR2-like domain-containing protein</fullName>
    </recommendedName>
</protein>
<dbReference type="OrthoDB" id="828244at2"/>
<feature type="compositionally biased region" description="Basic and acidic residues" evidence="1">
    <location>
        <begin position="393"/>
        <end position="402"/>
    </location>
</feature>
<organism evidence="2 3">
    <name type="scientific">Candidatus Nucleicultrix amoebiphila FS5</name>
    <dbReference type="NCBI Taxonomy" id="1414854"/>
    <lineage>
        <taxon>Bacteria</taxon>
        <taxon>Pseudomonadati</taxon>
        <taxon>Pseudomonadota</taxon>
        <taxon>Alphaproteobacteria</taxon>
        <taxon>Holosporales</taxon>
        <taxon>Candidatus Nucleicultricaceae</taxon>
        <taxon>Candidatus Nucleicultrix</taxon>
    </lineage>
</organism>
<sequence length="402" mass="46649">MPFNPIQCTHIESGQTATLCLSCYIKALRNGVVKNAKKTLLIGNGLGLSCPADSVRNAVHYDTVEALDNITKNITNLINAPKALDRLVIIKKPELINECVRYIVNFNLLNHVLKRAPQPSDIIGQTQLKNFFLDFNQIFTINYDPFFFWTIQKYSAPEQGAKFLDGLTFIHGNNLKESLHLTYDEIATNLQNGEKEGRIPVYFLHGGFHLRKHQITNKYFTISAENWCRENFMKAFKDDTQSQLHARLHNLPLERTPVIIFEDRYYVKKAEINDDHYLREAYKKLSDLKQGHLFIYGCSFFNCEHLFEAIFHSPLNPALKIYISYMQDDTRPKKFVMNYLHSKGLNSVENIYWVEIKKGQERLIWKDPKTDDGFEFDLELSLPSQNNTSQPRAEGRDHKPIR</sequence>